<evidence type="ECO:0000256" key="4">
    <source>
        <dbReference type="ARBA" id="ARBA00022989"/>
    </source>
</evidence>
<evidence type="ECO:0000313" key="10">
    <source>
        <dbReference type="Proteomes" id="UP001166286"/>
    </source>
</evidence>
<evidence type="ECO:0000256" key="6">
    <source>
        <dbReference type="SAM" id="MobiDB-lite"/>
    </source>
</evidence>
<organism evidence="9 10">
    <name type="scientific">Cladonia borealis</name>
    <dbReference type="NCBI Taxonomy" id="184061"/>
    <lineage>
        <taxon>Eukaryota</taxon>
        <taxon>Fungi</taxon>
        <taxon>Dikarya</taxon>
        <taxon>Ascomycota</taxon>
        <taxon>Pezizomycotina</taxon>
        <taxon>Lecanoromycetes</taxon>
        <taxon>OSLEUM clade</taxon>
        <taxon>Lecanoromycetidae</taxon>
        <taxon>Lecanorales</taxon>
        <taxon>Lecanorineae</taxon>
        <taxon>Cladoniaceae</taxon>
        <taxon>Cladonia</taxon>
    </lineage>
</organism>
<dbReference type="PROSITE" id="PS50850">
    <property type="entry name" value="MFS"/>
    <property type="match status" value="1"/>
</dbReference>
<dbReference type="EMBL" id="JAFEKC020000005">
    <property type="protein sequence ID" value="KAK0514687.1"/>
    <property type="molecule type" value="Genomic_DNA"/>
</dbReference>
<dbReference type="Proteomes" id="UP001166286">
    <property type="component" value="Unassembled WGS sequence"/>
</dbReference>
<evidence type="ECO:0000313" key="9">
    <source>
        <dbReference type="EMBL" id="KAK0514687.1"/>
    </source>
</evidence>
<feature type="transmembrane region" description="Helical" evidence="7">
    <location>
        <begin position="317"/>
        <end position="336"/>
    </location>
</feature>
<reference evidence="9" key="1">
    <citation type="submission" date="2023-03" db="EMBL/GenBank/DDBJ databases">
        <title>Complete genome of Cladonia borealis.</title>
        <authorList>
            <person name="Park H."/>
        </authorList>
    </citation>
    <scope>NUCLEOTIDE SEQUENCE</scope>
    <source>
        <strain evidence="9">ANT050790</strain>
    </source>
</reference>
<comment type="subcellular location">
    <subcellularLocation>
        <location evidence="1">Membrane</location>
        <topology evidence="1">Multi-pass membrane protein</topology>
    </subcellularLocation>
</comment>
<keyword evidence="10" id="KW-1185">Reference proteome</keyword>
<evidence type="ECO:0000256" key="3">
    <source>
        <dbReference type="ARBA" id="ARBA00022692"/>
    </source>
</evidence>
<feature type="transmembrane region" description="Helical" evidence="7">
    <location>
        <begin position="46"/>
        <end position="68"/>
    </location>
</feature>
<feature type="transmembrane region" description="Helical" evidence="7">
    <location>
        <begin position="386"/>
        <end position="405"/>
    </location>
</feature>
<sequence length="505" mass="54418">MVPFPRRQLFILALCRICEPIAFMSIFPYVYYMILSFDITTNPTQVATYAGMVTSAFAFAEFSSGVAWGRISDKVGRKPVLLGGLAGTALSTLVFGFAPRLEIAVLGRALGGLLNGNMGVLQTTIAEIVTVKEHQPRAYSIMPFVWCLGSIVGPALGGALAQPCDNYPTVFPRGTIFDHYPFLLPNLVCAAVLAVGVLIGILFLEETHGQKKHRRDLGIVAGQWILSHIGHRQVPAFAEKPTYVNFKDYNILVEDEPPPGYRTTEGSPRLASSRAQSPSAPRHFKHHCVWDFGIPLNILRPASTSFTGGFAFSTKKIGFMLSVQGVYSMLAQLFIFSVCRPPFWHIEDVPLRGDDMATALSFGAITYHVLAFPSNAMLLTNSAPSLLVLGVINGVAASTASLARACGPTVTGILHSWGLGLGSSGLAWWASGMISLLGALESLWLEEVKGRMDEPGVQDEEALPDEALIDPLALDAAINAAGDFPPQSGQGDPQAQELDTKVRMK</sequence>
<name>A0AA39R4D5_9LECA</name>
<evidence type="ECO:0000256" key="5">
    <source>
        <dbReference type="ARBA" id="ARBA00023136"/>
    </source>
</evidence>
<feature type="transmembrane region" description="Helical" evidence="7">
    <location>
        <begin position="110"/>
        <end position="129"/>
    </location>
</feature>
<feature type="transmembrane region" description="Helical" evidence="7">
    <location>
        <begin position="182"/>
        <end position="204"/>
    </location>
</feature>
<feature type="domain" description="Major facilitator superfamily (MFS) profile" evidence="8">
    <location>
        <begin position="1"/>
        <end position="208"/>
    </location>
</feature>
<dbReference type="Gene3D" id="1.20.1250.20">
    <property type="entry name" value="MFS general substrate transporter like domains"/>
    <property type="match status" value="1"/>
</dbReference>
<keyword evidence="4 7" id="KW-1133">Transmembrane helix</keyword>
<proteinExistence type="predicted"/>
<dbReference type="GO" id="GO:0016020">
    <property type="term" value="C:membrane"/>
    <property type="evidence" value="ECO:0007669"/>
    <property type="project" value="UniProtKB-SubCell"/>
</dbReference>
<dbReference type="InterPro" id="IPR036259">
    <property type="entry name" value="MFS_trans_sf"/>
</dbReference>
<feature type="transmembrane region" description="Helical" evidence="7">
    <location>
        <begin position="425"/>
        <end position="445"/>
    </location>
</feature>
<dbReference type="GO" id="GO:0022857">
    <property type="term" value="F:transmembrane transporter activity"/>
    <property type="evidence" value="ECO:0007669"/>
    <property type="project" value="InterPro"/>
</dbReference>
<dbReference type="AlphaFoldDB" id="A0AA39R4D5"/>
<feature type="transmembrane region" description="Helical" evidence="7">
    <location>
        <begin position="141"/>
        <end position="162"/>
    </location>
</feature>
<dbReference type="SUPFAM" id="SSF103473">
    <property type="entry name" value="MFS general substrate transporter"/>
    <property type="match status" value="1"/>
</dbReference>
<feature type="transmembrane region" description="Helical" evidence="7">
    <location>
        <begin position="80"/>
        <end position="98"/>
    </location>
</feature>
<evidence type="ECO:0000256" key="1">
    <source>
        <dbReference type="ARBA" id="ARBA00004141"/>
    </source>
</evidence>
<accession>A0AA39R4D5</accession>
<protein>
    <recommendedName>
        <fullName evidence="8">Major facilitator superfamily (MFS) profile domain-containing protein</fullName>
    </recommendedName>
</protein>
<feature type="region of interest" description="Disordered" evidence="6">
    <location>
        <begin position="480"/>
        <end position="505"/>
    </location>
</feature>
<dbReference type="Pfam" id="PF07690">
    <property type="entry name" value="MFS_1"/>
    <property type="match status" value="1"/>
</dbReference>
<dbReference type="InterPro" id="IPR020846">
    <property type="entry name" value="MFS_dom"/>
</dbReference>
<evidence type="ECO:0000256" key="2">
    <source>
        <dbReference type="ARBA" id="ARBA00022448"/>
    </source>
</evidence>
<dbReference type="InterPro" id="IPR011701">
    <property type="entry name" value="MFS"/>
</dbReference>
<comment type="caution">
    <text evidence="9">The sequence shown here is derived from an EMBL/GenBank/DDBJ whole genome shotgun (WGS) entry which is preliminary data.</text>
</comment>
<evidence type="ECO:0000259" key="8">
    <source>
        <dbReference type="PROSITE" id="PS50850"/>
    </source>
</evidence>
<gene>
    <name evidence="9" type="ORF">JMJ35_003304</name>
</gene>
<dbReference type="PANTHER" id="PTHR23504:SF15">
    <property type="entry name" value="MAJOR FACILITATOR SUPERFAMILY (MFS) PROFILE DOMAIN-CONTAINING PROTEIN"/>
    <property type="match status" value="1"/>
</dbReference>
<keyword evidence="3 7" id="KW-0812">Transmembrane</keyword>
<feature type="transmembrane region" description="Helical" evidence="7">
    <location>
        <begin position="9"/>
        <end position="34"/>
    </location>
</feature>
<evidence type="ECO:0000256" key="7">
    <source>
        <dbReference type="SAM" id="Phobius"/>
    </source>
</evidence>
<dbReference type="PANTHER" id="PTHR23504">
    <property type="entry name" value="MAJOR FACILITATOR SUPERFAMILY DOMAIN-CONTAINING PROTEIN 10"/>
    <property type="match status" value="1"/>
</dbReference>
<feature type="transmembrane region" description="Helical" evidence="7">
    <location>
        <begin position="356"/>
        <end position="379"/>
    </location>
</feature>
<keyword evidence="5 7" id="KW-0472">Membrane</keyword>
<keyword evidence="2" id="KW-0813">Transport</keyword>